<evidence type="ECO:0000313" key="3">
    <source>
        <dbReference type="Proteomes" id="UP000053841"/>
    </source>
</evidence>
<dbReference type="OrthoDB" id="10640862at2759"/>
<dbReference type="KEGG" id="bze:COCCADRAFT_27507"/>
<evidence type="ECO:0000313" key="2">
    <source>
        <dbReference type="EMBL" id="EUC31827.1"/>
    </source>
</evidence>
<keyword evidence="3" id="KW-1185">Reference proteome</keyword>
<feature type="compositionally biased region" description="Basic residues" evidence="1">
    <location>
        <begin position="37"/>
        <end position="49"/>
    </location>
</feature>
<proteinExistence type="predicted"/>
<dbReference type="EMBL" id="KI964649">
    <property type="protein sequence ID" value="EUC31827.1"/>
    <property type="molecule type" value="Genomic_DNA"/>
</dbReference>
<name>W6XWM2_COCC2</name>
<dbReference type="RefSeq" id="XP_007713840.1">
    <property type="nucleotide sequence ID" value="XM_007715650.1"/>
</dbReference>
<reference evidence="2 3" key="1">
    <citation type="journal article" date="2013" name="PLoS Genet.">
        <title>Comparative genome structure, secondary metabolite, and effector coding capacity across Cochliobolus pathogens.</title>
        <authorList>
            <person name="Condon B.J."/>
            <person name="Leng Y."/>
            <person name="Wu D."/>
            <person name="Bushley K.E."/>
            <person name="Ohm R.A."/>
            <person name="Otillar R."/>
            <person name="Martin J."/>
            <person name="Schackwitz W."/>
            <person name="Grimwood J."/>
            <person name="MohdZainudin N."/>
            <person name="Xue C."/>
            <person name="Wang R."/>
            <person name="Manning V.A."/>
            <person name="Dhillon B."/>
            <person name="Tu Z.J."/>
            <person name="Steffenson B.J."/>
            <person name="Salamov A."/>
            <person name="Sun H."/>
            <person name="Lowry S."/>
            <person name="LaButti K."/>
            <person name="Han J."/>
            <person name="Copeland A."/>
            <person name="Lindquist E."/>
            <person name="Barry K."/>
            <person name="Schmutz J."/>
            <person name="Baker S.E."/>
            <person name="Ciuffetti L.M."/>
            <person name="Grigoriev I.V."/>
            <person name="Zhong S."/>
            <person name="Turgeon B.G."/>
        </authorList>
    </citation>
    <scope>NUCLEOTIDE SEQUENCE [LARGE SCALE GENOMIC DNA]</scope>
    <source>
        <strain evidence="2 3">26-R-13</strain>
    </source>
</reference>
<dbReference type="Proteomes" id="UP000053841">
    <property type="component" value="Unassembled WGS sequence"/>
</dbReference>
<organism evidence="2 3">
    <name type="scientific">Cochliobolus carbonum (strain 26-R-13)</name>
    <name type="common">Maize leaf spot fungus</name>
    <name type="synonym">Bipolaris zeicola</name>
    <dbReference type="NCBI Taxonomy" id="930089"/>
    <lineage>
        <taxon>Eukaryota</taxon>
        <taxon>Fungi</taxon>
        <taxon>Dikarya</taxon>
        <taxon>Ascomycota</taxon>
        <taxon>Pezizomycotina</taxon>
        <taxon>Dothideomycetes</taxon>
        <taxon>Pleosporomycetidae</taxon>
        <taxon>Pleosporales</taxon>
        <taxon>Pleosporineae</taxon>
        <taxon>Pleosporaceae</taxon>
        <taxon>Bipolaris</taxon>
    </lineage>
</organism>
<sequence>MDGSRVDGPGVWWRLSKHGCSEFGWVPLVDGDRVAAHTHRHGSRRRRTAIGRAGSGDDEQAQPAECSEGGDGVVGWEGEMQESGIRDKVTIASRLDGRRGWLGRPVVVVVVQARASKYGESKAQDGRHASGPGLAWQQQQQQAPGLGFTYLQQQLTTSRQSKPGVRTSAAHPTPTLHAATRPFSRVTMSAPRLDMARWLATLYRRRLSVPAGRGELARAAAKQLHLGSTCMRG</sequence>
<feature type="region of interest" description="Disordered" evidence="1">
    <location>
        <begin position="37"/>
        <end position="72"/>
    </location>
</feature>
<protein>
    <submittedName>
        <fullName evidence="2">Uncharacterized protein</fullName>
    </submittedName>
</protein>
<dbReference type="AlphaFoldDB" id="W6XWM2"/>
<accession>W6XWM2</accession>
<gene>
    <name evidence="2" type="ORF">COCCADRAFT_27507</name>
</gene>
<evidence type="ECO:0000256" key="1">
    <source>
        <dbReference type="SAM" id="MobiDB-lite"/>
    </source>
</evidence>
<dbReference type="HOGENOM" id="CLU_1189732_0_0_1"/>
<dbReference type="GeneID" id="19146201"/>